<dbReference type="AlphaFoldDB" id="A0A5B8RIZ2"/>
<feature type="compositionally biased region" description="Low complexity" evidence="1">
    <location>
        <begin position="43"/>
        <end position="55"/>
    </location>
</feature>
<protein>
    <submittedName>
        <fullName evidence="2">Uncharacterized protein</fullName>
    </submittedName>
</protein>
<dbReference type="EMBL" id="MN079643">
    <property type="protein sequence ID" value="QEA08033.1"/>
    <property type="molecule type" value="Genomic_DNA"/>
</dbReference>
<accession>A0A5B8RIZ2</accession>
<proteinExistence type="predicted"/>
<evidence type="ECO:0000313" key="2">
    <source>
        <dbReference type="EMBL" id="QEA08033.1"/>
    </source>
</evidence>
<reference evidence="2" key="1">
    <citation type="submission" date="2019-06" db="EMBL/GenBank/DDBJ databases">
        <authorList>
            <person name="Murdoch R.W."/>
            <person name="Fathepure B."/>
        </authorList>
    </citation>
    <scope>NUCLEOTIDE SEQUENCE</scope>
</reference>
<feature type="region of interest" description="Disordered" evidence="1">
    <location>
        <begin position="38"/>
        <end position="61"/>
    </location>
</feature>
<sequence>MVTTASAASRAMPVSVATPTMMPTAPQAMATGMALRTPSVMASRQSPTSMTSDSSESPRRTKFTATGTAMMANSHQRAAVMCGRLRPSIHAMICGSKISAASTADRPTTSRGVPQMSTVEAIDQNAAKNGARPSKISHSSTTIGMSRCPRLSITSFTGVSSARSMPDRPLRSARRCT</sequence>
<organism evidence="2">
    <name type="scientific">uncultured organism</name>
    <dbReference type="NCBI Taxonomy" id="155900"/>
    <lineage>
        <taxon>unclassified sequences</taxon>
        <taxon>environmental samples</taxon>
    </lineage>
</organism>
<name>A0A5B8RIZ2_9ZZZZ</name>
<gene>
    <name evidence="2" type="ORF">KBTEX_04401</name>
</gene>
<evidence type="ECO:0000256" key="1">
    <source>
        <dbReference type="SAM" id="MobiDB-lite"/>
    </source>
</evidence>